<proteinExistence type="predicted"/>
<feature type="region of interest" description="Disordered" evidence="1">
    <location>
        <begin position="124"/>
        <end position="147"/>
    </location>
</feature>
<accession>A0A8S5LE29</accession>
<feature type="compositionally biased region" description="Basic and acidic residues" evidence="1">
    <location>
        <begin position="278"/>
        <end position="288"/>
    </location>
</feature>
<feature type="region of interest" description="Disordered" evidence="1">
    <location>
        <begin position="164"/>
        <end position="186"/>
    </location>
</feature>
<name>A0A8S5LE29_9CAUD</name>
<feature type="region of interest" description="Disordered" evidence="1">
    <location>
        <begin position="276"/>
        <end position="301"/>
    </location>
</feature>
<protein>
    <submittedName>
        <fullName evidence="2">Replication protein O</fullName>
    </submittedName>
</protein>
<evidence type="ECO:0000256" key="1">
    <source>
        <dbReference type="SAM" id="MobiDB-lite"/>
    </source>
</evidence>
<organism evidence="2">
    <name type="scientific">Podoviridae sp. ct4s49</name>
    <dbReference type="NCBI Taxonomy" id="2823555"/>
    <lineage>
        <taxon>Viruses</taxon>
        <taxon>Duplodnaviria</taxon>
        <taxon>Heunggongvirae</taxon>
        <taxon>Uroviricota</taxon>
        <taxon>Caudoviricetes</taxon>
    </lineage>
</organism>
<evidence type="ECO:0000313" key="2">
    <source>
        <dbReference type="EMBL" id="DAD68285.1"/>
    </source>
</evidence>
<feature type="compositionally biased region" description="Polar residues" evidence="1">
    <location>
        <begin position="164"/>
        <end position="175"/>
    </location>
</feature>
<reference evidence="2" key="1">
    <citation type="journal article" date="2021" name="Proc. Natl. Acad. Sci. U.S.A.">
        <title>A Catalog of Tens of Thousands of Viruses from Human Metagenomes Reveals Hidden Associations with Chronic Diseases.</title>
        <authorList>
            <person name="Tisza M.J."/>
            <person name="Buck C.B."/>
        </authorList>
    </citation>
    <scope>NUCLEOTIDE SEQUENCE</scope>
    <source>
        <strain evidence="2">Ct4s49</strain>
    </source>
</reference>
<sequence>MSNLFDLVSEFSGQKNSVTIPRIYIKLCGGDFTTAAVLSQLVFWSSKGKRSDGYFWKSYEDIANELCEDEITVEQVRYAVKKLKTLLCDCFFVEVRRANGITTNHYRFDQLIFLEKLQDLKQKKSPDTVNGKIPNRENSRSGMGKFPDTVNGKIPVPITDTNHILTTDPNSTSGKNFPPAQKGKKKSVYTDDDLRAANWIFGLIKNLSPNVKTPDFASWANEIRLMRERDGRSHKDICELFKWANQNEFWASNILSPAKLREKWDQLEIKRNASPNVKRKESFAEKNSSDWGSPEKMAGVF</sequence>
<dbReference type="EMBL" id="BK014699">
    <property type="protein sequence ID" value="DAD68285.1"/>
    <property type="molecule type" value="Genomic_DNA"/>
</dbReference>